<accession>A0A2P6SQB0</accession>
<gene>
    <name evidence="1" type="ORF">RchiOBHm_Chr0c29g0501081</name>
</gene>
<dbReference type="Gramene" id="PRQ60879">
    <property type="protein sequence ID" value="PRQ60879"/>
    <property type="gene ID" value="RchiOBHm_Chr0c29g0501081"/>
</dbReference>
<name>A0A2P6SQB0_ROSCH</name>
<sequence>MASAPSPPSSLKANMAAGDPKFDLVKQIGSHEVTIAELNALSSSRTVYQKNGSLFFHTTIQKASASEQSRNFSINF</sequence>
<dbReference type="OMA" id="ILMIRSH"/>
<dbReference type="SUPFAM" id="SSF46579">
    <property type="entry name" value="Prefoldin"/>
    <property type="match status" value="1"/>
</dbReference>
<protein>
    <submittedName>
        <fullName evidence="1">Putative prefoldin</fullName>
    </submittedName>
</protein>
<keyword evidence="2" id="KW-1185">Reference proteome</keyword>
<dbReference type="AlphaFoldDB" id="A0A2P6SQB0"/>
<reference evidence="1 2" key="1">
    <citation type="journal article" date="2018" name="Nat. Genet.">
        <title>The Rosa genome provides new insights in the design of modern roses.</title>
        <authorList>
            <person name="Bendahmane M."/>
        </authorList>
    </citation>
    <scope>NUCLEOTIDE SEQUENCE [LARGE SCALE GENOMIC DNA]</scope>
    <source>
        <strain evidence="2">cv. Old Blush</strain>
    </source>
</reference>
<evidence type="ECO:0000313" key="2">
    <source>
        <dbReference type="Proteomes" id="UP000238479"/>
    </source>
</evidence>
<evidence type="ECO:0000313" key="1">
    <source>
        <dbReference type="EMBL" id="PRQ60879.1"/>
    </source>
</evidence>
<proteinExistence type="predicted"/>
<dbReference type="EMBL" id="PDCK01000026">
    <property type="protein sequence ID" value="PRQ60879.1"/>
    <property type="molecule type" value="Genomic_DNA"/>
</dbReference>
<comment type="caution">
    <text evidence="1">The sequence shown here is derived from an EMBL/GenBank/DDBJ whole genome shotgun (WGS) entry which is preliminary data.</text>
</comment>
<organism evidence="1 2">
    <name type="scientific">Rosa chinensis</name>
    <name type="common">China rose</name>
    <dbReference type="NCBI Taxonomy" id="74649"/>
    <lineage>
        <taxon>Eukaryota</taxon>
        <taxon>Viridiplantae</taxon>
        <taxon>Streptophyta</taxon>
        <taxon>Embryophyta</taxon>
        <taxon>Tracheophyta</taxon>
        <taxon>Spermatophyta</taxon>
        <taxon>Magnoliopsida</taxon>
        <taxon>eudicotyledons</taxon>
        <taxon>Gunneridae</taxon>
        <taxon>Pentapetalae</taxon>
        <taxon>rosids</taxon>
        <taxon>fabids</taxon>
        <taxon>Rosales</taxon>
        <taxon>Rosaceae</taxon>
        <taxon>Rosoideae</taxon>
        <taxon>Rosoideae incertae sedis</taxon>
        <taxon>Rosa</taxon>
    </lineage>
</organism>
<dbReference type="Proteomes" id="UP000238479">
    <property type="component" value="Unassembled WGS sequence"/>
</dbReference>
<dbReference type="STRING" id="74649.A0A2P6SQB0"/>